<dbReference type="Proteomes" id="UP000176241">
    <property type="component" value="Unassembled WGS sequence"/>
</dbReference>
<dbReference type="InterPro" id="IPR052715">
    <property type="entry name" value="RAYT_transposase"/>
</dbReference>
<dbReference type="Gene3D" id="3.30.70.1290">
    <property type="entry name" value="Transposase IS200-like"/>
    <property type="match status" value="1"/>
</dbReference>
<name>A0A1G1XZ77_9BACT</name>
<dbReference type="STRING" id="1797533.A2731_01800"/>
<evidence type="ECO:0000313" key="3">
    <source>
        <dbReference type="Proteomes" id="UP000176241"/>
    </source>
</evidence>
<dbReference type="SUPFAM" id="SSF143422">
    <property type="entry name" value="Transposase IS200-like"/>
    <property type="match status" value="1"/>
</dbReference>
<evidence type="ECO:0000259" key="1">
    <source>
        <dbReference type="SMART" id="SM01321"/>
    </source>
</evidence>
<organism evidence="2 3">
    <name type="scientific">Candidatus Buchananbacteria bacterium RIFCSPHIGHO2_01_FULL_39_8</name>
    <dbReference type="NCBI Taxonomy" id="1797533"/>
    <lineage>
        <taxon>Bacteria</taxon>
        <taxon>Candidatus Buchananiibacteriota</taxon>
    </lineage>
</organism>
<dbReference type="InterPro" id="IPR036515">
    <property type="entry name" value="Transposase_17_sf"/>
</dbReference>
<sequence length="193" mass="22672">MNKKFKNKPRRIYLESQIYFVTVKTFYNQPIFKNNKNATIFLWALNFLKQRGDFELSAGVLLYDHFHLLLIPIKKNISEIMHDLKSYVANRINYNRRGRDASPLGINNQHNHRQGLCALPFVKIWQSSFYCHLILSEQDLENHFNYIIWNPVKHGYVARSEDWPYLYDLQAGLPRPANGNGGAIKVSKNLTLF</sequence>
<evidence type="ECO:0000313" key="2">
    <source>
        <dbReference type="EMBL" id="OGY45234.1"/>
    </source>
</evidence>
<dbReference type="Pfam" id="PF01797">
    <property type="entry name" value="Y1_Tnp"/>
    <property type="match status" value="1"/>
</dbReference>
<dbReference type="NCBIfam" id="NF047646">
    <property type="entry name" value="REP_Tyr_transpos"/>
    <property type="match status" value="1"/>
</dbReference>
<dbReference type="InterPro" id="IPR002686">
    <property type="entry name" value="Transposase_17"/>
</dbReference>
<proteinExistence type="predicted"/>
<comment type="caution">
    <text evidence="2">The sequence shown here is derived from an EMBL/GenBank/DDBJ whole genome shotgun (WGS) entry which is preliminary data.</text>
</comment>
<dbReference type="SMART" id="SM01321">
    <property type="entry name" value="Y1_Tnp"/>
    <property type="match status" value="1"/>
</dbReference>
<dbReference type="AlphaFoldDB" id="A0A1G1XZ77"/>
<dbReference type="GO" id="GO:0043565">
    <property type="term" value="F:sequence-specific DNA binding"/>
    <property type="evidence" value="ECO:0007669"/>
    <property type="project" value="TreeGrafter"/>
</dbReference>
<reference evidence="2 3" key="1">
    <citation type="journal article" date="2016" name="Nat. Commun.">
        <title>Thousands of microbial genomes shed light on interconnected biogeochemical processes in an aquifer system.</title>
        <authorList>
            <person name="Anantharaman K."/>
            <person name="Brown C.T."/>
            <person name="Hug L.A."/>
            <person name="Sharon I."/>
            <person name="Castelle C.J."/>
            <person name="Probst A.J."/>
            <person name="Thomas B.C."/>
            <person name="Singh A."/>
            <person name="Wilkins M.J."/>
            <person name="Karaoz U."/>
            <person name="Brodie E.L."/>
            <person name="Williams K.H."/>
            <person name="Hubbard S.S."/>
            <person name="Banfield J.F."/>
        </authorList>
    </citation>
    <scope>NUCLEOTIDE SEQUENCE [LARGE SCALE GENOMIC DNA]</scope>
</reference>
<dbReference type="PANTHER" id="PTHR36966">
    <property type="entry name" value="REP-ASSOCIATED TYROSINE TRANSPOSASE"/>
    <property type="match status" value="1"/>
</dbReference>
<feature type="domain" description="Transposase IS200-like" evidence="1">
    <location>
        <begin position="14"/>
        <end position="150"/>
    </location>
</feature>
<dbReference type="PANTHER" id="PTHR36966:SF1">
    <property type="entry name" value="REP-ASSOCIATED TYROSINE TRANSPOSASE"/>
    <property type="match status" value="1"/>
</dbReference>
<gene>
    <name evidence="2" type="ORF">A2731_01800</name>
</gene>
<dbReference type="EMBL" id="MHIC01000017">
    <property type="protein sequence ID" value="OGY45234.1"/>
    <property type="molecule type" value="Genomic_DNA"/>
</dbReference>
<accession>A0A1G1XZ77</accession>
<dbReference type="GO" id="GO:0004803">
    <property type="term" value="F:transposase activity"/>
    <property type="evidence" value="ECO:0007669"/>
    <property type="project" value="InterPro"/>
</dbReference>
<protein>
    <recommendedName>
        <fullName evidence="1">Transposase IS200-like domain-containing protein</fullName>
    </recommendedName>
</protein>
<dbReference type="GO" id="GO:0006313">
    <property type="term" value="P:DNA transposition"/>
    <property type="evidence" value="ECO:0007669"/>
    <property type="project" value="InterPro"/>
</dbReference>